<dbReference type="InterPro" id="IPR001599">
    <property type="entry name" value="Macroglobln_a2"/>
</dbReference>
<dbReference type="InterPro" id="IPR051802">
    <property type="entry name" value="YfhM-like"/>
</dbReference>
<dbReference type="SMART" id="SM01359">
    <property type="entry name" value="A2M_N_2"/>
    <property type="match status" value="1"/>
</dbReference>
<dbReference type="InterPro" id="IPR002890">
    <property type="entry name" value="MG2"/>
</dbReference>
<keyword evidence="6" id="KW-1185">Reference proteome</keyword>
<dbReference type="SUPFAM" id="SSF48239">
    <property type="entry name" value="Terpenoid cyclases/Protein prenyltransferases"/>
    <property type="match status" value="1"/>
</dbReference>
<protein>
    <submittedName>
        <fullName evidence="5">Uncharacterized protein</fullName>
    </submittedName>
</protein>
<keyword evidence="1" id="KW-0732">Signal</keyword>
<dbReference type="GO" id="GO:0004866">
    <property type="term" value="F:endopeptidase inhibitor activity"/>
    <property type="evidence" value="ECO:0007669"/>
    <property type="project" value="InterPro"/>
</dbReference>
<dbReference type="Proteomes" id="UP000663870">
    <property type="component" value="Unassembled WGS sequence"/>
</dbReference>
<feature type="compositionally biased region" description="Low complexity" evidence="2">
    <location>
        <begin position="338"/>
        <end position="347"/>
    </location>
</feature>
<evidence type="ECO:0000313" key="6">
    <source>
        <dbReference type="Proteomes" id="UP000663870"/>
    </source>
</evidence>
<dbReference type="InterPro" id="IPR008930">
    <property type="entry name" value="Terpenoid_cyclase/PrenylTrfase"/>
</dbReference>
<evidence type="ECO:0000259" key="4">
    <source>
        <dbReference type="SMART" id="SM01360"/>
    </source>
</evidence>
<dbReference type="InterPro" id="IPR011625">
    <property type="entry name" value="A2M_N_BRD"/>
</dbReference>
<accession>A0A815GR40</accession>
<dbReference type="EMBL" id="CAJNOL010001351">
    <property type="protein sequence ID" value="CAF1341678.1"/>
    <property type="molecule type" value="Genomic_DNA"/>
</dbReference>
<proteinExistence type="predicted"/>
<feature type="domain" description="Alpha-2-macroglobulin" evidence="4">
    <location>
        <begin position="1632"/>
        <end position="1719"/>
    </location>
</feature>
<evidence type="ECO:0000256" key="1">
    <source>
        <dbReference type="ARBA" id="ARBA00022729"/>
    </source>
</evidence>
<dbReference type="Pfam" id="PF01835">
    <property type="entry name" value="MG2"/>
    <property type="match status" value="1"/>
</dbReference>
<dbReference type="Gene3D" id="2.60.40.1930">
    <property type="match status" value="1"/>
</dbReference>
<evidence type="ECO:0000313" key="5">
    <source>
        <dbReference type="EMBL" id="CAF1341678.1"/>
    </source>
</evidence>
<comment type="caution">
    <text evidence="5">The sequence shown here is derived from an EMBL/GenBank/DDBJ whole genome shotgun (WGS) entry which is preliminary data.</text>
</comment>
<dbReference type="Gene3D" id="1.50.10.20">
    <property type="match status" value="1"/>
</dbReference>
<dbReference type="Gene3D" id="2.20.130.20">
    <property type="match status" value="1"/>
</dbReference>
<sequence length="2374" mass="269253">MMDMNLTKMSIHRLTFLQFQKNQQLKTSDVVKIVDKVDYCNKSNNNDSIPLLVEDDAKRKYIKNRKQILSFDDFYEFLLLQFDIIDTSISSPNPPQVVNNDFSKPYSSISNKTIDNQTENTTYFSDTINISRQTPTFNSTAKVDFGVINIIGETSDIKSTMNNSSSSTILLDETISDLRRTIVGDLIKNQKVLKSGKDDYKASPNTTDNYNQNHIKRYKNHSSNINKPHLRTANIIFPSDSLNITDLIEEPSSSVRWVTNRPRKDRTLNYQSNSDRSQLYYSSAIFSFYRPDTMVRIGQVQNQMVEDEQSEPHQFHFNIAEANEMDDQTTTDAGVAPLNDDSQQQQQNLTTDQLQQLFIRASSELVAESMDEQEFFKREATIKAPKTSKVIQTPFPPPLEDRKEDFDIDIEQLKQLAKQEAGPLIIERYSPNETQIDYPLATVTITFNQPMIAVSSLDEKMNIEDRGISLTPKLEGRWRWTGTKTVQFEPKHRLPYSTKYTLKVNKEHCVSAIGGKLADELLYEFSTTTPNVLQFSPYGTVSTLKPKCFLLFDQNIDSSKILKHLRVMSSDEHEIPNDKLELVDEATAKNEFKSYIDASEGNHEKYVAFTFKNDLLKATQYTIRLPVGCPSAEGPLVTTSEWSASFQTYEPLRIIDWFPNTNNTYQPSTGPGYSWSLTFNNSLDHSTINKSLFKVEPEVNGFGVEHTEYNDRQITIHNNSKPNTVYTLVIQSGTLKDIHGQTLEHDHSEQPIQFHVHDSPPLLGDISGATGLIVMDPGVLDEPFYPFMVYNYSEITLRINRVKPEHYHSNLPCFQQYSYIHGEEESYRQLPGEELLNKVVQTNCERDEPKEMKVPLKAYLAENSGVGQLIVFIEPTEKAWNECQHNHWQRKPIISAWLQCTRLAVDVFVSSGKDVKLTAWVTDLMTGAPVNQATVSVLNKKNETNHQGLCTIPMYKSENDEGENTQNKILIVQKDDDLCMLVDIYSYASNLNAYVWHVFNDRGLYKPKEDVHIKGYVRLLEVKGDAKLPTYVQGVIDYTVYDPRGEQLQQSKVELNNYGAFDIKFTLPDNVNLGDASVRLSLPNTQGETTHQFKIQEFRRPEYEVSSMTRPSTVHYCHPTNDEYVIVTCQGKLFTGDYLSDANVQWTVQAETTTFTPAGRSDYIFGRGQPFFCWFGSNDNKIIYPEKSFQGKTNNKGTHEIKITYHGIEKEPRPTMMRALAAITDLNNQTQETQTQFIIHPCTYYVGFQVVNNYGKKNQIVQTKVIVTDIDGNLIDNISIECKIVGIGKQRKEDENGLIVFEEIKDEQHITSLSSNKDAININFTPTLGGIYNISYTVKDEQGRLTMSFYDNFYIAGGYGQEMEKQKVEYIPTDTLTIIPNATNYQPDDTCELLILTPFSPANGLLMFDCEGQISQPIQFQVEPGKDSTTVQFKISKDWIPGFTVHVELTGSVPREVAGVDSPNRPAIAVGSVTLEVSRDIYKLDISVKTKGPNKIYTPSSMIQIDVDVTQYTDKVPVNKAEVCLIVVDEAILSLTDYKLTSPLDIFYPNRPANITQYHGRNRCLLFNMQDIEQFKKNIQERQAEYLPCAQYAMRSMEMECCMTMADDCSYRGFGGAAPEQKIAVRSNFNPLACWIPSSITNSSGHVSFEFKLPDNLTRYRVWAVATTDKQYGLGEISFTVQLPIMIRPSPPRFLNYGDTAHISVILQNQTDLSVLLHAGLRATNVKLLTSQTNQLVMGYSIVLQPSKRATLTFPVTTINSGTARFQFIVSTAANEKQISFGDAIELSVPVFTPATSEAFATYGDIGEEEVVLQPIKTPENVIPQFGELSISTSSTALASLTDAIISLYAYPYECTEQLSSRLLGILSLWDVLQAFQCKDLPDILVMKTKLQSDMKTLKGRQYLNGGFGYWTNRSDSYADPFMSVHVAHCLVVVMNKQVCDVDMSMLDNALNYLANIESEIDQLSYTKYWSEKTRFSLISYALYVRAKQSQNVANQALELFTRSGFNKLSLEALGWLLVALSTEKNNKTDQLIETIYKHLKGKINETSETANFITSYGDDGQSVMLHSNQRTDAILLEALLYIDPQSSLCTKLCKGLQAHKVKGAWKSTQENCFVLIALDKYFRIKEKDTPDFVANIWLDNDYCGQHQYKGRTTNTYTVNIPMKAILSPSSSNTNINNSDKNLIMQKDGNGRLYYRIALNYAPSNLQLSAVNYGFKIERTYIAIDDPSHVQKQSDGTWKFKLNEKIKVILTMTTTQRRYHIALVDYLPAGCEPLNTELKGTLTGDTHSSVTRSNRSNYYYECQPHSIIGWTDHENLRDERAEAFRSLLWPGVYQWSYVMRGTCAGTFIIPPAKAEEMYSPENFGRCATEKAIIN</sequence>
<dbReference type="Pfam" id="PF13205">
    <property type="entry name" value="Big_5"/>
    <property type="match status" value="2"/>
</dbReference>
<evidence type="ECO:0000256" key="2">
    <source>
        <dbReference type="SAM" id="MobiDB-lite"/>
    </source>
</evidence>
<dbReference type="CDD" id="cd02891">
    <property type="entry name" value="A2M_like"/>
    <property type="match status" value="1"/>
</dbReference>
<evidence type="ECO:0000259" key="3">
    <source>
        <dbReference type="SMART" id="SM01359"/>
    </source>
</evidence>
<dbReference type="Pfam" id="PF07703">
    <property type="entry name" value="A2M_BRD"/>
    <property type="match status" value="1"/>
</dbReference>
<dbReference type="Pfam" id="PF00207">
    <property type="entry name" value="A2M"/>
    <property type="match status" value="1"/>
</dbReference>
<feature type="domain" description="Alpha-2-macroglobulin bait region" evidence="3">
    <location>
        <begin position="1376"/>
        <end position="1535"/>
    </location>
</feature>
<organism evidence="5 6">
    <name type="scientific">Rotaria sordida</name>
    <dbReference type="NCBI Taxonomy" id="392033"/>
    <lineage>
        <taxon>Eukaryota</taxon>
        <taxon>Metazoa</taxon>
        <taxon>Spiralia</taxon>
        <taxon>Gnathifera</taxon>
        <taxon>Rotifera</taxon>
        <taxon>Eurotatoria</taxon>
        <taxon>Bdelloidea</taxon>
        <taxon>Philodinida</taxon>
        <taxon>Philodinidae</taxon>
        <taxon>Rotaria</taxon>
    </lineage>
</organism>
<feature type="region of interest" description="Disordered" evidence="2">
    <location>
        <begin position="328"/>
        <end position="347"/>
    </location>
</feature>
<name>A0A815GR40_9BILA</name>
<dbReference type="Gene3D" id="2.60.40.3710">
    <property type="match status" value="1"/>
</dbReference>
<dbReference type="PANTHER" id="PTHR40094">
    <property type="entry name" value="ALPHA-2-MACROGLOBULIN HOMOLOG"/>
    <property type="match status" value="1"/>
</dbReference>
<dbReference type="InterPro" id="IPR032812">
    <property type="entry name" value="SbsA_Ig"/>
</dbReference>
<reference evidence="5" key="1">
    <citation type="submission" date="2021-02" db="EMBL/GenBank/DDBJ databases">
        <authorList>
            <person name="Nowell W R."/>
        </authorList>
    </citation>
    <scope>NUCLEOTIDE SEQUENCE</scope>
</reference>
<dbReference type="Pfam" id="PF17973">
    <property type="entry name" value="bMG10"/>
    <property type="match status" value="1"/>
</dbReference>
<dbReference type="PANTHER" id="PTHR40094:SF1">
    <property type="entry name" value="UBIQUITIN DOMAIN-CONTAINING PROTEIN"/>
    <property type="match status" value="1"/>
</dbReference>
<gene>
    <name evidence="5" type="ORF">JXQ802_LOCUS31607</name>
</gene>
<dbReference type="InterPro" id="IPR041246">
    <property type="entry name" value="Bact_MG10"/>
</dbReference>
<dbReference type="SMART" id="SM01360">
    <property type="entry name" value="A2M"/>
    <property type="match status" value="1"/>
</dbReference>